<dbReference type="Proteomes" id="UP000486351">
    <property type="component" value="Unassembled WGS sequence"/>
</dbReference>
<sequence length="63" mass="6548">MYGATSVCRCVKAESGLVTTGDKLRNSDIGGEEVPVNSRLAPPGLVHGVSAVLTSWVDGFSKK</sequence>
<feature type="non-terminal residue" evidence="1">
    <location>
        <position position="63"/>
    </location>
</feature>
<protein>
    <submittedName>
        <fullName evidence="1">Uncharacterized protein</fullName>
    </submittedName>
</protein>
<dbReference type="EMBL" id="QXFY01008722">
    <property type="protein sequence ID" value="KAE9263653.1"/>
    <property type="molecule type" value="Genomic_DNA"/>
</dbReference>
<dbReference type="AlphaFoldDB" id="A0A6G0Q0B2"/>
<gene>
    <name evidence="1" type="ORF">PF008_g32312</name>
</gene>
<evidence type="ECO:0000313" key="2">
    <source>
        <dbReference type="Proteomes" id="UP000486351"/>
    </source>
</evidence>
<name>A0A6G0Q0B2_9STRA</name>
<organism evidence="1 2">
    <name type="scientific">Phytophthora fragariae</name>
    <dbReference type="NCBI Taxonomy" id="53985"/>
    <lineage>
        <taxon>Eukaryota</taxon>
        <taxon>Sar</taxon>
        <taxon>Stramenopiles</taxon>
        <taxon>Oomycota</taxon>
        <taxon>Peronosporomycetes</taxon>
        <taxon>Peronosporales</taxon>
        <taxon>Peronosporaceae</taxon>
        <taxon>Phytophthora</taxon>
    </lineage>
</organism>
<accession>A0A6G0Q0B2</accession>
<comment type="caution">
    <text evidence="1">The sequence shown here is derived from an EMBL/GenBank/DDBJ whole genome shotgun (WGS) entry which is preliminary data.</text>
</comment>
<evidence type="ECO:0000313" key="1">
    <source>
        <dbReference type="EMBL" id="KAE9263653.1"/>
    </source>
</evidence>
<reference evidence="1 2" key="1">
    <citation type="submission" date="2018-09" db="EMBL/GenBank/DDBJ databases">
        <title>Genomic investigation of the strawberry pathogen Phytophthora fragariae indicates pathogenicity is determined by transcriptional variation in three key races.</title>
        <authorList>
            <person name="Adams T.M."/>
            <person name="Armitage A.D."/>
            <person name="Sobczyk M.K."/>
            <person name="Bates H.J."/>
            <person name="Dunwell J.M."/>
            <person name="Nellist C.F."/>
            <person name="Harrison R.J."/>
        </authorList>
    </citation>
    <scope>NUCLEOTIDE SEQUENCE [LARGE SCALE GENOMIC DNA]</scope>
    <source>
        <strain evidence="1 2">NOV-77</strain>
    </source>
</reference>
<proteinExistence type="predicted"/>